<gene>
    <name evidence="2" type="ORF">VQ03_19395</name>
</gene>
<feature type="region of interest" description="Disordered" evidence="1">
    <location>
        <begin position="30"/>
        <end position="61"/>
    </location>
</feature>
<protein>
    <recommendedName>
        <fullName evidence="4">Anti-sigma factor NepR domain-containing protein</fullName>
    </recommendedName>
</protein>
<keyword evidence="3" id="KW-1185">Reference proteome</keyword>
<dbReference type="Proteomes" id="UP000036449">
    <property type="component" value="Unassembled WGS sequence"/>
</dbReference>
<sequence>MDAFLAQGLHAAFDGCLAEALPADLADLLGRLDRPGASPGPSHDRDAAARCSRTPDSFQRS</sequence>
<evidence type="ECO:0000313" key="3">
    <source>
        <dbReference type="Proteomes" id="UP000036449"/>
    </source>
</evidence>
<evidence type="ECO:0000313" key="2">
    <source>
        <dbReference type="EMBL" id="KMO37258.1"/>
    </source>
</evidence>
<evidence type="ECO:0000256" key="1">
    <source>
        <dbReference type="SAM" id="MobiDB-lite"/>
    </source>
</evidence>
<proteinExistence type="predicted"/>
<accession>A0A0J6SV90</accession>
<dbReference type="PATRIC" id="fig|1187852.3.peg.1282"/>
<dbReference type="EMBL" id="LABZ01000136">
    <property type="protein sequence ID" value="KMO37258.1"/>
    <property type="molecule type" value="Genomic_DNA"/>
</dbReference>
<name>A0A0J6SV90_9HYPH</name>
<evidence type="ECO:0008006" key="4">
    <source>
        <dbReference type="Google" id="ProtNLM"/>
    </source>
</evidence>
<dbReference type="RefSeq" id="WP_048452532.1">
    <property type="nucleotide sequence ID" value="NZ_JBNNPJ010000024.1"/>
</dbReference>
<comment type="caution">
    <text evidence="2">The sequence shown here is derived from an EMBL/GenBank/DDBJ whole genome shotgun (WGS) entry which is preliminary data.</text>
</comment>
<dbReference type="AlphaFoldDB" id="A0A0J6SV90"/>
<reference evidence="2 3" key="1">
    <citation type="submission" date="2015-03" db="EMBL/GenBank/DDBJ databases">
        <title>Genome sequencing of Methylobacterium tarhaniae DSM 25844.</title>
        <authorList>
            <person name="Chaudhry V."/>
            <person name="Patil P.B."/>
        </authorList>
    </citation>
    <scope>NUCLEOTIDE SEQUENCE [LARGE SCALE GENOMIC DNA]</scope>
    <source>
        <strain evidence="2 3">DSM 25844</strain>
    </source>
</reference>
<organism evidence="2 3">
    <name type="scientific">Methylobacterium tarhaniae</name>
    <dbReference type="NCBI Taxonomy" id="1187852"/>
    <lineage>
        <taxon>Bacteria</taxon>
        <taxon>Pseudomonadati</taxon>
        <taxon>Pseudomonadota</taxon>
        <taxon>Alphaproteobacteria</taxon>
        <taxon>Hyphomicrobiales</taxon>
        <taxon>Methylobacteriaceae</taxon>
        <taxon>Methylobacterium</taxon>
    </lineage>
</organism>